<reference evidence="1" key="1">
    <citation type="submission" date="2013-12" db="EMBL/GenBank/DDBJ databases">
        <title>The Genome Sequence of Aphanomyces invadans NJM9701.</title>
        <authorList>
            <consortium name="The Broad Institute Genomics Platform"/>
            <person name="Russ C."/>
            <person name="Tyler B."/>
            <person name="van West P."/>
            <person name="Dieguez-Uribeondo J."/>
            <person name="Young S.K."/>
            <person name="Zeng Q."/>
            <person name="Gargeya S."/>
            <person name="Fitzgerald M."/>
            <person name="Abouelleil A."/>
            <person name="Alvarado L."/>
            <person name="Chapman S.B."/>
            <person name="Gainer-Dewar J."/>
            <person name="Goldberg J."/>
            <person name="Griggs A."/>
            <person name="Gujja S."/>
            <person name="Hansen M."/>
            <person name="Howarth C."/>
            <person name="Imamovic A."/>
            <person name="Ireland A."/>
            <person name="Larimer J."/>
            <person name="McCowan C."/>
            <person name="Murphy C."/>
            <person name="Pearson M."/>
            <person name="Poon T.W."/>
            <person name="Priest M."/>
            <person name="Roberts A."/>
            <person name="Saif S."/>
            <person name="Shea T."/>
            <person name="Sykes S."/>
            <person name="Wortman J."/>
            <person name="Nusbaum C."/>
            <person name="Birren B."/>
        </authorList>
    </citation>
    <scope>NUCLEOTIDE SEQUENCE [LARGE SCALE GENOMIC DNA]</scope>
    <source>
        <strain evidence="1">NJM9701</strain>
    </source>
</reference>
<gene>
    <name evidence="1" type="ORF">H310_10867</name>
</gene>
<name>A0A024TR49_9STRA</name>
<dbReference type="RefSeq" id="XP_008875573.1">
    <property type="nucleotide sequence ID" value="XM_008877351.1"/>
</dbReference>
<protein>
    <submittedName>
        <fullName evidence="1">Uncharacterized protein</fullName>
    </submittedName>
</protein>
<proteinExistence type="predicted"/>
<dbReference type="GeneID" id="20087917"/>
<dbReference type="VEuPathDB" id="FungiDB:H310_10867"/>
<evidence type="ECO:0000313" key="1">
    <source>
        <dbReference type="EMBL" id="ETV95822.1"/>
    </source>
</evidence>
<organism evidence="1">
    <name type="scientific">Aphanomyces invadans</name>
    <dbReference type="NCBI Taxonomy" id="157072"/>
    <lineage>
        <taxon>Eukaryota</taxon>
        <taxon>Sar</taxon>
        <taxon>Stramenopiles</taxon>
        <taxon>Oomycota</taxon>
        <taxon>Saprolegniomycetes</taxon>
        <taxon>Saprolegniales</taxon>
        <taxon>Verrucalvaceae</taxon>
        <taxon>Aphanomyces</taxon>
    </lineage>
</organism>
<sequence length="158" mass="18159">MARLREMSDYVPLNASSVEAFMKKFRSGGHEDLEWHILWMVCAHEQLWVAEAHPLEFTAFKERMKAQCPEWVVDVGLIARRGDETMLEYISIFVYSLVGLGRGGRHGKWPMSTTELANALTNFAMNRHAKYHRLQGAVVARIATRVAWRRDHEGKSTT</sequence>
<accession>A0A024TR49</accession>
<dbReference type="EMBL" id="KI913979">
    <property type="protein sequence ID" value="ETV95822.1"/>
    <property type="molecule type" value="Genomic_DNA"/>
</dbReference>
<dbReference type="OrthoDB" id="10666981at2759"/>
<dbReference type="AlphaFoldDB" id="A0A024TR49"/>